<evidence type="ECO:0008006" key="4">
    <source>
        <dbReference type="Google" id="ProtNLM"/>
    </source>
</evidence>
<organism evidence="3">
    <name type="scientific">marine sediment metagenome</name>
    <dbReference type="NCBI Taxonomy" id="412755"/>
    <lineage>
        <taxon>unclassified sequences</taxon>
        <taxon>metagenomes</taxon>
        <taxon>ecological metagenomes</taxon>
    </lineage>
</organism>
<reference evidence="3" key="1">
    <citation type="journal article" date="2015" name="Nature">
        <title>Complex archaea that bridge the gap between prokaryotes and eukaryotes.</title>
        <authorList>
            <person name="Spang A."/>
            <person name="Saw J.H."/>
            <person name="Jorgensen S.L."/>
            <person name="Zaremba-Niedzwiedzka K."/>
            <person name="Martijn J."/>
            <person name="Lind A.E."/>
            <person name="van Eijk R."/>
            <person name="Schleper C."/>
            <person name="Guy L."/>
            <person name="Ettema T.J."/>
        </authorList>
    </citation>
    <scope>NUCLEOTIDE SEQUENCE</scope>
</reference>
<protein>
    <recommendedName>
        <fullName evidence="4">Pilus assembly protein PilO</fullName>
    </recommendedName>
</protein>
<keyword evidence="1" id="KW-0175">Coiled coil</keyword>
<accession>A0A0F9SAU5</accession>
<feature type="transmembrane region" description="Helical" evidence="2">
    <location>
        <begin position="6"/>
        <end position="25"/>
    </location>
</feature>
<comment type="caution">
    <text evidence="3">The sequence shown here is derived from an EMBL/GenBank/DDBJ whole genome shotgun (WGS) entry which is preliminary data.</text>
</comment>
<dbReference type="GO" id="GO:0043683">
    <property type="term" value="P:type IV pilus assembly"/>
    <property type="evidence" value="ECO:0007669"/>
    <property type="project" value="InterPro"/>
</dbReference>
<evidence type="ECO:0000256" key="2">
    <source>
        <dbReference type="SAM" id="Phobius"/>
    </source>
</evidence>
<gene>
    <name evidence="3" type="ORF">LCGC14_0542710</name>
</gene>
<dbReference type="EMBL" id="LAZR01000728">
    <property type="protein sequence ID" value="KKN59377.1"/>
    <property type="molecule type" value="Genomic_DNA"/>
</dbReference>
<proteinExistence type="predicted"/>
<dbReference type="Pfam" id="PF04350">
    <property type="entry name" value="PilO"/>
    <property type="match status" value="1"/>
</dbReference>
<sequence>MKDWPWYGHILLAVIVFALIFFIYFKPQNSKLTALKDERVQTEAEVTNLKQRSLQLSKIERELIDLRKILNELEAIIPKRKEIWDILRKMQQLAVNSRLNIVKFLPKGEVDMEFYYEWPISIEITGNYHNLAIFFDRLSNFSRLFNIEDFSIKSLGKQTDTSTISAAYTAKTYIFREETAPGKGSRIKK</sequence>
<evidence type="ECO:0000256" key="1">
    <source>
        <dbReference type="SAM" id="Coils"/>
    </source>
</evidence>
<evidence type="ECO:0000313" key="3">
    <source>
        <dbReference type="EMBL" id="KKN59377.1"/>
    </source>
</evidence>
<dbReference type="Gene3D" id="3.30.70.60">
    <property type="match status" value="1"/>
</dbReference>
<name>A0A0F9SAU5_9ZZZZ</name>
<dbReference type="PANTHER" id="PTHR39555:SF1">
    <property type="entry name" value="TYPE IV PILUS INNER MEMBRANE COMPONENT PILO"/>
    <property type="match status" value="1"/>
</dbReference>
<keyword evidence="2" id="KW-0812">Transmembrane</keyword>
<dbReference type="GO" id="GO:0043107">
    <property type="term" value="P:type IV pilus-dependent motility"/>
    <property type="evidence" value="ECO:0007669"/>
    <property type="project" value="InterPro"/>
</dbReference>
<dbReference type="InterPro" id="IPR014717">
    <property type="entry name" value="Transl_elong_EF1B/ribsomal_bS6"/>
</dbReference>
<dbReference type="AlphaFoldDB" id="A0A0F9SAU5"/>
<keyword evidence="2" id="KW-1133">Transmembrane helix</keyword>
<feature type="coiled-coil region" evidence="1">
    <location>
        <begin position="32"/>
        <end position="76"/>
    </location>
</feature>
<dbReference type="InterPro" id="IPR007445">
    <property type="entry name" value="PilO"/>
</dbReference>
<keyword evidence="2" id="KW-0472">Membrane</keyword>
<dbReference type="PANTHER" id="PTHR39555">
    <property type="entry name" value="FIMBRIAL ASSEMBLY PROTEIN PILO-LIKE PROTEIN-RELATED"/>
    <property type="match status" value="1"/>
</dbReference>